<keyword evidence="4" id="KW-0119">Carbohydrate metabolism</keyword>
<evidence type="ECO:0000256" key="2">
    <source>
        <dbReference type="ARBA" id="ARBA00022651"/>
    </source>
</evidence>
<keyword evidence="3 8" id="KW-0378">Hydrolase</keyword>
<feature type="active site" description="Proton donor" evidence="6">
    <location>
        <position position="206"/>
    </location>
</feature>
<dbReference type="PROSITE" id="PS51257">
    <property type="entry name" value="PROKAR_LIPOPROTEIN"/>
    <property type="match status" value="1"/>
</dbReference>
<dbReference type="Gene3D" id="2.115.10.20">
    <property type="entry name" value="Glycosyl hydrolase domain, family 43"/>
    <property type="match status" value="1"/>
</dbReference>
<feature type="site" description="Important for catalytic activity, responsible for pKa modulation of the active site Glu and correct orientation of both the proton donor and substrate" evidence="7">
    <location>
        <position position="151"/>
    </location>
</feature>
<comment type="similarity">
    <text evidence="1 8">Belongs to the glycosyl hydrolase 43 family.</text>
</comment>
<gene>
    <name evidence="9" type="ORF">HH304_08135</name>
</gene>
<evidence type="ECO:0000256" key="4">
    <source>
        <dbReference type="ARBA" id="ARBA00023277"/>
    </source>
</evidence>
<dbReference type="SUPFAM" id="SSF75005">
    <property type="entry name" value="Arabinanase/levansucrase/invertase"/>
    <property type="match status" value="1"/>
</dbReference>
<keyword evidence="2" id="KW-0858">Xylan degradation</keyword>
<name>A0A848IYK8_9BACT</name>
<sequence>MKNSKLLPGIFFLLSLVFGCNENKTEEPDFSPIIDEYLADPFIVNVDSGYFLYATGQAKDEKFIPIYFSRDLNSWEFLNGAVSKGDTSDWNFKNFWAPEVFVYDNQFYLYYTASPKYSPKNSGNRVGVAVSSHPSGPFKDLGPVISEPSLDGHPYKLEDGTLLMYYVAENGHSQFKPGIILVDTLKTPTETKDNPKIIMDELGWQEGPFITQSDQGYILTYSSGGWKKPTYHVRQSYSSSPLGPFKDQNDTIISQNDEMFGPGHHAFFNDNEDNLIMVFHAWDTAMTKRYPRMLPVKKESNKITLIDR</sequence>
<evidence type="ECO:0000313" key="10">
    <source>
        <dbReference type="Proteomes" id="UP000559010"/>
    </source>
</evidence>
<protein>
    <submittedName>
        <fullName evidence="9">Family 43 glycosylhydrolase</fullName>
    </submittedName>
</protein>
<keyword evidence="10" id="KW-1185">Reference proteome</keyword>
<dbReference type="AlphaFoldDB" id="A0A848IYK8"/>
<dbReference type="PANTHER" id="PTHR43772:SF2">
    <property type="entry name" value="PUTATIVE (AFU_ORTHOLOGUE AFUA_2G04480)-RELATED"/>
    <property type="match status" value="1"/>
</dbReference>
<organism evidence="9 10">
    <name type="scientific">Marinigracilibium pacificum</name>
    <dbReference type="NCBI Taxonomy" id="2729599"/>
    <lineage>
        <taxon>Bacteria</taxon>
        <taxon>Pseudomonadati</taxon>
        <taxon>Bacteroidota</taxon>
        <taxon>Cytophagia</taxon>
        <taxon>Cytophagales</taxon>
        <taxon>Flammeovirgaceae</taxon>
        <taxon>Marinigracilibium</taxon>
    </lineage>
</organism>
<evidence type="ECO:0000256" key="1">
    <source>
        <dbReference type="ARBA" id="ARBA00009865"/>
    </source>
</evidence>
<keyword evidence="5 8" id="KW-0326">Glycosidase</keyword>
<dbReference type="EMBL" id="JABBNU010000004">
    <property type="protein sequence ID" value="NMM48365.1"/>
    <property type="molecule type" value="Genomic_DNA"/>
</dbReference>
<dbReference type="RefSeq" id="WP_169680031.1">
    <property type="nucleotide sequence ID" value="NZ_JABBNU010000004.1"/>
</dbReference>
<evidence type="ECO:0000313" key="9">
    <source>
        <dbReference type="EMBL" id="NMM48365.1"/>
    </source>
</evidence>
<dbReference type="GO" id="GO:0045493">
    <property type="term" value="P:xylan catabolic process"/>
    <property type="evidence" value="ECO:0007669"/>
    <property type="project" value="UniProtKB-KW"/>
</dbReference>
<dbReference type="Pfam" id="PF04616">
    <property type="entry name" value="Glyco_hydro_43"/>
    <property type="match status" value="1"/>
</dbReference>
<accession>A0A848IYK8</accession>
<evidence type="ECO:0000256" key="6">
    <source>
        <dbReference type="PIRSR" id="PIRSR606710-1"/>
    </source>
</evidence>
<evidence type="ECO:0000256" key="8">
    <source>
        <dbReference type="RuleBase" id="RU361187"/>
    </source>
</evidence>
<evidence type="ECO:0000256" key="5">
    <source>
        <dbReference type="ARBA" id="ARBA00023295"/>
    </source>
</evidence>
<dbReference type="InterPro" id="IPR052176">
    <property type="entry name" value="Glycosyl_Hydrlase_43_Enz"/>
</dbReference>
<comment type="caution">
    <text evidence="9">The sequence shown here is derived from an EMBL/GenBank/DDBJ whole genome shotgun (WGS) entry which is preliminary data.</text>
</comment>
<dbReference type="InterPro" id="IPR006710">
    <property type="entry name" value="Glyco_hydro_43"/>
</dbReference>
<feature type="active site" description="Proton acceptor" evidence="6">
    <location>
        <position position="40"/>
    </location>
</feature>
<dbReference type="GO" id="GO:0004553">
    <property type="term" value="F:hydrolase activity, hydrolyzing O-glycosyl compounds"/>
    <property type="evidence" value="ECO:0007669"/>
    <property type="project" value="InterPro"/>
</dbReference>
<dbReference type="Proteomes" id="UP000559010">
    <property type="component" value="Unassembled WGS sequence"/>
</dbReference>
<evidence type="ECO:0000256" key="3">
    <source>
        <dbReference type="ARBA" id="ARBA00022801"/>
    </source>
</evidence>
<dbReference type="PANTHER" id="PTHR43772">
    <property type="entry name" value="ENDO-1,4-BETA-XYLANASE"/>
    <property type="match status" value="1"/>
</dbReference>
<dbReference type="InterPro" id="IPR023296">
    <property type="entry name" value="Glyco_hydro_beta-prop_sf"/>
</dbReference>
<evidence type="ECO:0000256" key="7">
    <source>
        <dbReference type="PIRSR" id="PIRSR606710-2"/>
    </source>
</evidence>
<keyword evidence="2" id="KW-0624">Polysaccharide degradation</keyword>
<reference evidence="9 10" key="1">
    <citation type="submission" date="2020-04" db="EMBL/GenBank/DDBJ databases">
        <title>Flammeovirgaceae bacterium KN852 isolated from deep sea.</title>
        <authorList>
            <person name="Zhang D.-C."/>
        </authorList>
    </citation>
    <scope>NUCLEOTIDE SEQUENCE [LARGE SCALE GENOMIC DNA]</scope>
    <source>
        <strain evidence="9 10">KN852</strain>
    </source>
</reference>
<proteinExistence type="inferred from homology"/>